<feature type="transmembrane region" description="Helical" evidence="9">
    <location>
        <begin position="462"/>
        <end position="481"/>
    </location>
</feature>
<keyword evidence="6" id="KW-0333">Golgi apparatus</keyword>
<keyword evidence="3 11" id="KW-0808">Transferase</keyword>
<feature type="transmembrane region" description="Helical" evidence="9">
    <location>
        <begin position="6"/>
        <end position="26"/>
    </location>
</feature>
<evidence type="ECO:0000313" key="11">
    <source>
        <dbReference type="EMBL" id="ATC65108.1"/>
    </source>
</evidence>
<keyword evidence="7 9" id="KW-0472">Membrane</keyword>
<proteinExistence type="predicted"/>
<name>A0A290QIE6_9BACT</name>
<dbReference type="InterPro" id="IPR029044">
    <property type="entry name" value="Nucleotide-diphossugar_trans"/>
</dbReference>
<sequence length="494" mass="55327">MSALVLTLYAITLAGMIGFAVHRLKVLWMYARHARKPAAPAQWKGPQPRVCVQCPLYNESLMIEGLLNSVTALRWPKELLEIQILDDSNDDTPAIITRWLEKNPSLAGCVKHIRRPHRGGYKAGALAYGMTLTDAEFCAVFDADFRPASDFLEKTMPYFSDPKVGVVQARWEFSNRRASLLTRFQGIFLDAHFVVEQAARFGSGLFFNFNGTAGVWRRISLEDAGSWSADTVTEDLDASYRAQRRGWKFIYLSEYTVLSELPEKLTAFKTQQYRWTKGGIQVARKQLGEIFASDLPSRVKREAFFHLTTGFVHPLLVTFAILFVPYLYFAEQVEMTGIWFVLNPLSVLLVGGTTVILYITSQYFRDRQWTDGLLWLVSSPLLLAFGLAMSVTCCVAVIEGMFTMGGEFVRTPKGGREASVGGVMKKLRSRMLFAVVTTVEVLLGLVMLFGAIYFARHHETDIAITLFIKSAGFLGIAAMSIPDLFPRQRTAAAA</sequence>
<protein>
    <submittedName>
        <fullName evidence="11">Glycosyl transferase family 2</fullName>
    </submittedName>
</protein>
<dbReference type="PANTHER" id="PTHR32044:SF80">
    <property type="entry name" value="XYLOGLUCAN GLYCOSYLTRANSFERASE 2-RELATED"/>
    <property type="match status" value="1"/>
</dbReference>
<evidence type="ECO:0000256" key="2">
    <source>
        <dbReference type="ARBA" id="ARBA00022676"/>
    </source>
</evidence>
<feature type="transmembrane region" description="Helical" evidence="9">
    <location>
        <begin position="431"/>
        <end position="455"/>
    </location>
</feature>
<feature type="transmembrane region" description="Helical" evidence="9">
    <location>
        <begin position="303"/>
        <end position="326"/>
    </location>
</feature>
<evidence type="ECO:0000313" key="12">
    <source>
        <dbReference type="Proteomes" id="UP000217265"/>
    </source>
</evidence>
<evidence type="ECO:0000256" key="4">
    <source>
        <dbReference type="ARBA" id="ARBA00022692"/>
    </source>
</evidence>
<evidence type="ECO:0000256" key="6">
    <source>
        <dbReference type="ARBA" id="ARBA00023034"/>
    </source>
</evidence>
<keyword evidence="4 9" id="KW-0812">Transmembrane</keyword>
<dbReference type="GO" id="GO:0016757">
    <property type="term" value="F:glycosyltransferase activity"/>
    <property type="evidence" value="ECO:0007669"/>
    <property type="project" value="UniProtKB-KW"/>
</dbReference>
<feature type="transmembrane region" description="Helical" evidence="9">
    <location>
        <begin position="372"/>
        <end position="398"/>
    </location>
</feature>
<evidence type="ECO:0000256" key="8">
    <source>
        <dbReference type="ARBA" id="ARBA00023316"/>
    </source>
</evidence>
<evidence type="ECO:0000256" key="1">
    <source>
        <dbReference type="ARBA" id="ARBA00004653"/>
    </source>
</evidence>
<organism evidence="11 12">
    <name type="scientific">Nibricoccus aquaticus</name>
    <dbReference type="NCBI Taxonomy" id="2576891"/>
    <lineage>
        <taxon>Bacteria</taxon>
        <taxon>Pseudomonadati</taxon>
        <taxon>Verrucomicrobiota</taxon>
        <taxon>Opitutia</taxon>
        <taxon>Opitutales</taxon>
        <taxon>Opitutaceae</taxon>
        <taxon>Nibricoccus</taxon>
    </lineage>
</organism>
<keyword evidence="2" id="KW-0328">Glycosyltransferase</keyword>
<dbReference type="EMBL" id="CP023344">
    <property type="protein sequence ID" value="ATC65108.1"/>
    <property type="molecule type" value="Genomic_DNA"/>
</dbReference>
<feature type="transmembrane region" description="Helical" evidence="9">
    <location>
        <begin position="338"/>
        <end position="360"/>
    </location>
</feature>
<evidence type="ECO:0000256" key="9">
    <source>
        <dbReference type="SAM" id="Phobius"/>
    </source>
</evidence>
<dbReference type="SUPFAM" id="SSF53448">
    <property type="entry name" value="Nucleotide-diphospho-sugar transferases"/>
    <property type="match status" value="1"/>
</dbReference>
<dbReference type="Gene3D" id="3.90.550.10">
    <property type="entry name" value="Spore Coat Polysaccharide Biosynthesis Protein SpsA, Chain A"/>
    <property type="match status" value="1"/>
</dbReference>
<evidence type="ECO:0000256" key="3">
    <source>
        <dbReference type="ARBA" id="ARBA00022679"/>
    </source>
</evidence>
<keyword evidence="12" id="KW-1185">Reference proteome</keyword>
<dbReference type="FunFam" id="3.90.550.10:FF:000057">
    <property type="entry name" value="Glycosyltransferase-like protein, family 2"/>
    <property type="match status" value="1"/>
</dbReference>
<evidence type="ECO:0000256" key="7">
    <source>
        <dbReference type="ARBA" id="ARBA00023136"/>
    </source>
</evidence>
<feature type="domain" description="Glycosyltransferase 2-like" evidence="10">
    <location>
        <begin position="140"/>
        <end position="325"/>
    </location>
</feature>
<dbReference type="Pfam" id="PF13632">
    <property type="entry name" value="Glyco_trans_2_3"/>
    <property type="match status" value="1"/>
</dbReference>
<keyword evidence="8" id="KW-0961">Cell wall biogenesis/degradation</keyword>
<dbReference type="Proteomes" id="UP000217265">
    <property type="component" value="Chromosome"/>
</dbReference>
<dbReference type="GO" id="GO:0071555">
    <property type="term" value="P:cell wall organization"/>
    <property type="evidence" value="ECO:0007669"/>
    <property type="project" value="UniProtKB-KW"/>
</dbReference>
<dbReference type="InterPro" id="IPR001173">
    <property type="entry name" value="Glyco_trans_2-like"/>
</dbReference>
<reference evidence="11 12" key="1">
    <citation type="submission" date="2017-09" db="EMBL/GenBank/DDBJ databases">
        <title>Complete genome sequence of Verrucomicrobial strain HZ-65, isolated from freshwater.</title>
        <authorList>
            <person name="Choi A."/>
        </authorList>
    </citation>
    <scope>NUCLEOTIDE SEQUENCE [LARGE SCALE GENOMIC DNA]</scope>
    <source>
        <strain evidence="11 12">HZ-65</strain>
    </source>
</reference>
<dbReference type="AlphaFoldDB" id="A0A290QIE6"/>
<dbReference type="KEGG" id="vbh:CMV30_14740"/>
<evidence type="ECO:0000259" key="10">
    <source>
        <dbReference type="Pfam" id="PF13632"/>
    </source>
</evidence>
<dbReference type="OrthoDB" id="9768769at2"/>
<dbReference type="RefSeq" id="WP_096056739.1">
    <property type="nucleotide sequence ID" value="NZ_CP023344.1"/>
</dbReference>
<comment type="subcellular location">
    <subcellularLocation>
        <location evidence="1">Golgi apparatus membrane</location>
        <topology evidence="1">Multi-pass membrane protein</topology>
    </subcellularLocation>
</comment>
<gene>
    <name evidence="11" type="ORF">CMV30_14740</name>
</gene>
<keyword evidence="5 9" id="KW-1133">Transmembrane helix</keyword>
<evidence type="ECO:0000256" key="5">
    <source>
        <dbReference type="ARBA" id="ARBA00022989"/>
    </source>
</evidence>
<dbReference type="PANTHER" id="PTHR32044">
    <property type="entry name" value="GLUCOMANNAN 4-BETA-MANNOSYLTRANSFERASE 9"/>
    <property type="match status" value="1"/>
</dbReference>
<accession>A0A290QIE6</accession>